<dbReference type="InterPro" id="IPR052198">
    <property type="entry name" value="IorB_Oxidoreductase"/>
</dbReference>
<dbReference type="InterPro" id="IPR019752">
    <property type="entry name" value="Pyrv/ketoisovalerate_OxRed_cat"/>
</dbReference>
<dbReference type="Proteomes" id="UP000503297">
    <property type="component" value="Chromosome"/>
</dbReference>
<dbReference type="KEGG" id="bwa:HLV38_05160"/>
<dbReference type="SUPFAM" id="SSF53323">
    <property type="entry name" value="Pyruvate-ferredoxin oxidoreductase, PFOR, domain III"/>
    <property type="match status" value="1"/>
</dbReference>
<dbReference type="AlphaFoldDB" id="A0A6M8J9T0"/>
<keyword evidence="4" id="KW-1185">Reference proteome</keyword>
<keyword evidence="1" id="KW-0560">Oxidoreductase</keyword>
<organism evidence="3 4">
    <name type="scientific">Berryella wangjianweii</name>
    <dbReference type="NCBI Taxonomy" id="2734634"/>
    <lineage>
        <taxon>Bacteria</taxon>
        <taxon>Bacillati</taxon>
        <taxon>Actinomycetota</taxon>
        <taxon>Coriobacteriia</taxon>
        <taxon>Eggerthellales</taxon>
        <taxon>Eggerthellaceae</taxon>
        <taxon>Berryella</taxon>
    </lineage>
</organism>
<dbReference type="GO" id="GO:0016903">
    <property type="term" value="F:oxidoreductase activity, acting on the aldehyde or oxo group of donors"/>
    <property type="evidence" value="ECO:0007669"/>
    <property type="project" value="InterPro"/>
</dbReference>
<dbReference type="PANTHER" id="PTHR43854:SF1">
    <property type="entry name" value="INDOLEPYRUVATE OXIDOREDUCTASE SUBUNIT IORB"/>
    <property type="match status" value="1"/>
</dbReference>
<feature type="domain" description="Pyruvate/ketoisovalerate oxidoreductase catalytic" evidence="2">
    <location>
        <begin position="10"/>
        <end position="193"/>
    </location>
</feature>
<dbReference type="EMBL" id="CP053716">
    <property type="protein sequence ID" value="QKF07572.1"/>
    <property type="molecule type" value="Genomic_DNA"/>
</dbReference>
<dbReference type="Pfam" id="PF01558">
    <property type="entry name" value="POR"/>
    <property type="match status" value="1"/>
</dbReference>
<keyword evidence="3" id="KW-0670">Pyruvate</keyword>
<evidence type="ECO:0000313" key="3">
    <source>
        <dbReference type="EMBL" id="QKF07572.1"/>
    </source>
</evidence>
<evidence type="ECO:0000313" key="4">
    <source>
        <dbReference type="Proteomes" id="UP000503297"/>
    </source>
</evidence>
<accession>A0A6M8J9T0</accession>
<dbReference type="InterPro" id="IPR002869">
    <property type="entry name" value="Pyrv_flavodox_OxRed_cen"/>
</dbReference>
<dbReference type="PANTHER" id="PTHR43854">
    <property type="entry name" value="INDOLEPYRUVATE OXIDOREDUCTASE SUBUNIT IORB"/>
    <property type="match status" value="1"/>
</dbReference>
<name>A0A6M8J9T0_9ACTN</name>
<evidence type="ECO:0000256" key="1">
    <source>
        <dbReference type="ARBA" id="ARBA00023002"/>
    </source>
</evidence>
<sequence>MLDVLLTGVGGQGTVLAAKLLAQAAEGRGWAVRTAETIGMAQRGGNVVSHVRMASAGQRVSSPLLPRGSADLIVAFEPIEAARTLVYLGPHGVLVSARSSIQPLAVALDRRAAVASNPLDMLQTAFGQCPQRLVLVDDERLLQRVGSRKALNVVLLACALAHADVPLGLDDLRQAVRACVRPRFVDMNLHAIDVVEESQAALRGGS</sequence>
<reference evidence="4" key="1">
    <citation type="submission" date="2020-05" db="EMBL/GenBank/DDBJ databases">
        <title>Novel species in genus Nocardioides.</title>
        <authorList>
            <person name="Zhang G."/>
        </authorList>
    </citation>
    <scope>NUCLEOTIDE SEQUENCE [LARGE SCALE GENOMIC DNA]</scope>
    <source>
        <strain evidence="4">zg-1050</strain>
    </source>
</reference>
<dbReference type="Gene3D" id="3.40.920.10">
    <property type="entry name" value="Pyruvate-ferredoxin oxidoreductase, PFOR, domain III"/>
    <property type="match status" value="1"/>
</dbReference>
<evidence type="ECO:0000259" key="2">
    <source>
        <dbReference type="Pfam" id="PF01558"/>
    </source>
</evidence>
<proteinExistence type="predicted"/>
<protein>
    <submittedName>
        <fullName evidence="3">Pyruvate ferredoxin oxidoreductase</fullName>
    </submittedName>
</protein>
<gene>
    <name evidence="3" type="ORF">HLV38_05160</name>
</gene>
<dbReference type="RefSeq" id="WP_173164800.1">
    <property type="nucleotide sequence ID" value="NZ_CP053716.1"/>
</dbReference>